<protein>
    <submittedName>
        <fullName evidence="1">Uncharacterized protein</fullName>
    </submittedName>
</protein>
<comment type="caution">
    <text evidence="1">The sequence shown here is derived from an EMBL/GenBank/DDBJ whole genome shotgun (WGS) entry which is preliminary data.</text>
</comment>
<accession>A0A5C7BHZ7</accession>
<dbReference type="RefSeq" id="WP_186826696.1">
    <property type="nucleotide sequence ID" value="NZ_VOSB01000007.1"/>
</dbReference>
<keyword evidence="2" id="KW-1185">Reference proteome</keyword>
<sequence length="67" mass="7550">MTPTEAKARITHILRDLQSQGFTSVQRDNIILKAKSKLDQRPIQSKSKFLQITLEDAIAEVNSNTPN</sequence>
<proteinExistence type="predicted"/>
<organism evidence="1 2">
    <name type="scientific">Psychroserpens burtonensis</name>
    <dbReference type="NCBI Taxonomy" id="49278"/>
    <lineage>
        <taxon>Bacteria</taxon>
        <taxon>Pseudomonadati</taxon>
        <taxon>Bacteroidota</taxon>
        <taxon>Flavobacteriia</taxon>
        <taxon>Flavobacteriales</taxon>
        <taxon>Flavobacteriaceae</taxon>
        <taxon>Psychroserpens</taxon>
    </lineage>
</organism>
<dbReference type="Proteomes" id="UP000321938">
    <property type="component" value="Unassembled WGS sequence"/>
</dbReference>
<dbReference type="EMBL" id="VOSB01000007">
    <property type="protein sequence ID" value="TXE18592.1"/>
    <property type="molecule type" value="Genomic_DNA"/>
</dbReference>
<evidence type="ECO:0000313" key="2">
    <source>
        <dbReference type="Proteomes" id="UP000321938"/>
    </source>
</evidence>
<gene>
    <name evidence="1" type="ORF">ES692_05995</name>
</gene>
<reference evidence="1 2" key="1">
    <citation type="submission" date="2019-08" db="EMBL/GenBank/DDBJ databases">
        <title>Genome of Psychroserpens burtonensis ACAM 167.</title>
        <authorList>
            <person name="Bowman J.P."/>
        </authorList>
    </citation>
    <scope>NUCLEOTIDE SEQUENCE [LARGE SCALE GENOMIC DNA]</scope>
    <source>
        <strain evidence="1 2">ACAM 167</strain>
    </source>
</reference>
<evidence type="ECO:0000313" key="1">
    <source>
        <dbReference type="EMBL" id="TXE18592.1"/>
    </source>
</evidence>
<dbReference type="AlphaFoldDB" id="A0A5C7BHZ7"/>
<name>A0A5C7BHZ7_9FLAO</name>